<evidence type="ECO:0000313" key="3">
    <source>
        <dbReference type="Proteomes" id="UP000780801"/>
    </source>
</evidence>
<feature type="transmembrane region" description="Helical" evidence="1">
    <location>
        <begin position="79"/>
        <end position="98"/>
    </location>
</feature>
<organism evidence="2 3">
    <name type="scientific">Lunasporangiospora selenospora</name>
    <dbReference type="NCBI Taxonomy" id="979761"/>
    <lineage>
        <taxon>Eukaryota</taxon>
        <taxon>Fungi</taxon>
        <taxon>Fungi incertae sedis</taxon>
        <taxon>Mucoromycota</taxon>
        <taxon>Mortierellomycotina</taxon>
        <taxon>Mortierellomycetes</taxon>
        <taxon>Mortierellales</taxon>
        <taxon>Mortierellaceae</taxon>
        <taxon>Lunasporangiospora</taxon>
    </lineage>
</organism>
<sequence length="123" mass="14646">MDLYGSDRQMVTSDIFQKYCRRDPRDKNSQIFNKHGKNESEIRINKNRRHFIRHHFNLYRKFYQDTDRIPGDSFSSKTYAIGILPALLPFIIVAGSVVKIKGHLGFFKGRDDVKKRWEYSIFN</sequence>
<accession>A0A9P6KFQ0</accession>
<protein>
    <submittedName>
        <fullName evidence="2">Uncharacterized protein</fullName>
    </submittedName>
</protein>
<feature type="non-terminal residue" evidence="2">
    <location>
        <position position="123"/>
    </location>
</feature>
<dbReference type="AlphaFoldDB" id="A0A9P6KFQ0"/>
<keyword evidence="1" id="KW-0472">Membrane</keyword>
<evidence type="ECO:0000256" key="1">
    <source>
        <dbReference type="SAM" id="Phobius"/>
    </source>
</evidence>
<comment type="caution">
    <text evidence="2">The sequence shown here is derived from an EMBL/GenBank/DDBJ whole genome shotgun (WGS) entry which is preliminary data.</text>
</comment>
<name>A0A9P6KFQ0_9FUNG</name>
<proteinExistence type="predicted"/>
<dbReference type="Proteomes" id="UP000780801">
    <property type="component" value="Unassembled WGS sequence"/>
</dbReference>
<keyword evidence="3" id="KW-1185">Reference proteome</keyword>
<evidence type="ECO:0000313" key="2">
    <source>
        <dbReference type="EMBL" id="KAF9583226.1"/>
    </source>
</evidence>
<dbReference type="EMBL" id="JAABOA010000770">
    <property type="protein sequence ID" value="KAF9583226.1"/>
    <property type="molecule type" value="Genomic_DNA"/>
</dbReference>
<reference evidence="2" key="1">
    <citation type="journal article" date="2020" name="Fungal Divers.">
        <title>Resolving the Mortierellaceae phylogeny through synthesis of multi-gene phylogenetics and phylogenomics.</title>
        <authorList>
            <person name="Vandepol N."/>
            <person name="Liber J."/>
            <person name="Desiro A."/>
            <person name="Na H."/>
            <person name="Kennedy M."/>
            <person name="Barry K."/>
            <person name="Grigoriev I.V."/>
            <person name="Miller A.N."/>
            <person name="O'Donnell K."/>
            <person name="Stajich J.E."/>
            <person name="Bonito G."/>
        </authorList>
    </citation>
    <scope>NUCLEOTIDE SEQUENCE</scope>
    <source>
        <strain evidence="2">KOD1015</strain>
    </source>
</reference>
<keyword evidence="1" id="KW-1133">Transmembrane helix</keyword>
<keyword evidence="1" id="KW-0812">Transmembrane</keyword>
<gene>
    <name evidence="2" type="ORF">BGW38_009990</name>
</gene>